<proteinExistence type="predicted"/>
<keyword evidence="3" id="KW-1185">Reference proteome</keyword>
<reference evidence="2" key="1">
    <citation type="journal article" date="2012" name="Nature">
        <title>The tomato genome sequence provides insights into fleshy fruit evolution.</title>
        <authorList>
            <consortium name="Tomato Genome Consortium"/>
        </authorList>
    </citation>
    <scope>NUCLEOTIDE SEQUENCE [LARGE SCALE GENOMIC DNA]</scope>
    <source>
        <strain evidence="2">cv. Heinz 1706</strain>
    </source>
</reference>
<name>A0A3Q7H985_SOLLC</name>
<dbReference type="PaxDb" id="4081-Solyc07g019490.1.1"/>
<evidence type="ECO:0000313" key="2">
    <source>
        <dbReference type="EnsemblPlants" id="Solyc07g019490.1.1.1"/>
    </source>
</evidence>
<dbReference type="Gramene" id="Solyc07g019490.1.1">
    <property type="protein sequence ID" value="Solyc07g019490.1.1.1"/>
    <property type="gene ID" value="Solyc07g019490.1"/>
</dbReference>
<feature type="region of interest" description="Disordered" evidence="1">
    <location>
        <begin position="1"/>
        <end position="29"/>
    </location>
</feature>
<dbReference type="AlphaFoldDB" id="A0A3Q7H985"/>
<dbReference type="InParanoid" id="A0A3Q7H985"/>
<evidence type="ECO:0000256" key="1">
    <source>
        <dbReference type="SAM" id="MobiDB-lite"/>
    </source>
</evidence>
<reference evidence="2" key="2">
    <citation type="submission" date="2019-01" db="UniProtKB">
        <authorList>
            <consortium name="EnsemblPlants"/>
        </authorList>
    </citation>
    <scope>IDENTIFICATION</scope>
    <source>
        <strain evidence="2">cv. Heinz 1706</strain>
    </source>
</reference>
<evidence type="ECO:0000313" key="3">
    <source>
        <dbReference type="Proteomes" id="UP000004994"/>
    </source>
</evidence>
<accession>A0A3Q7H985</accession>
<sequence>MEDMCEREKARQHIQSNQGTVRKKLLMSTTPNSQDFQLYSFREGSRRAQS</sequence>
<feature type="compositionally biased region" description="Basic and acidic residues" evidence="1">
    <location>
        <begin position="1"/>
        <end position="11"/>
    </location>
</feature>
<dbReference type="Proteomes" id="UP000004994">
    <property type="component" value="Chromosome 7"/>
</dbReference>
<organism evidence="2">
    <name type="scientific">Solanum lycopersicum</name>
    <name type="common">Tomato</name>
    <name type="synonym">Lycopersicon esculentum</name>
    <dbReference type="NCBI Taxonomy" id="4081"/>
    <lineage>
        <taxon>Eukaryota</taxon>
        <taxon>Viridiplantae</taxon>
        <taxon>Streptophyta</taxon>
        <taxon>Embryophyta</taxon>
        <taxon>Tracheophyta</taxon>
        <taxon>Spermatophyta</taxon>
        <taxon>Magnoliopsida</taxon>
        <taxon>eudicotyledons</taxon>
        <taxon>Gunneridae</taxon>
        <taxon>Pentapetalae</taxon>
        <taxon>asterids</taxon>
        <taxon>lamiids</taxon>
        <taxon>Solanales</taxon>
        <taxon>Solanaceae</taxon>
        <taxon>Solanoideae</taxon>
        <taxon>Solaneae</taxon>
        <taxon>Solanum</taxon>
        <taxon>Solanum subgen. Lycopersicon</taxon>
    </lineage>
</organism>
<protein>
    <submittedName>
        <fullName evidence="2">Uncharacterized protein</fullName>
    </submittedName>
</protein>
<dbReference type="EnsemblPlants" id="Solyc07g019490.1.1">
    <property type="protein sequence ID" value="Solyc07g019490.1.1.1"/>
    <property type="gene ID" value="Solyc07g019490.1"/>
</dbReference>